<keyword evidence="3" id="KW-0732">Signal</keyword>
<gene>
    <name evidence="9" type="ORF">CGOC_LOCUS4768</name>
</gene>
<dbReference type="Pfam" id="PF00839">
    <property type="entry name" value="Cys_rich_FGFR"/>
    <property type="match status" value="2"/>
</dbReference>
<keyword evidence="4" id="KW-0677">Repeat</keyword>
<evidence type="ECO:0000313" key="9">
    <source>
        <dbReference type="EMBL" id="VDK59737.1"/>
    </source>
</evidence>
<organism evidence="9 10">
    <name type="scientific">Cylicostephanus goldi</name>
    <name type="common">Nematode worm</name>
    <dbReference type="NCBI Taxonomy" id="71465"/>
    <lineage>
        <taxon>Eukaryota</taxon>
        <taxon>Metazoa</taxon>
        <taxon>Ecdysozoa</taxon>
        <taxon>Nematoda</taxon>
        <taxon>Chromadorea</taxon>
        <taxon>Rhabditida</taxon>
        <taxon>Rhabditina</taxon>
        <taxon>Rhabditomorpha</taxon>
        <taxon>Strongyloidea</taxon>
        <taxon>Strongylidae</taxon>
        <taxon>Cylicostephanus</taxon>
    </lineage>
</organism>
<keyword evidence="2" id="KW-0812">Transmembrane</keyword>
<dbReference type="PANTHER" id="PTHR11884:SF1">
    <property type="entry name" value="GOLGI APPARATUS PROTEIN 1"/>
    <property type="match status" value="1"/>
</dbReference>
<proteinExistence type="predicted"/>
<dbReference type="Proteomes" id="UP000271889">
    <property type="component" value="Unassembled WGS sequence"/>
</dbReference>
<dbReference type="EMBL" id="UYRV01013635">
    <property type="protein sequence ID" value="VDK59737.1"/>
    <property type="molecule type" value="Genomic_DNA"/>
</dbReference>
<dbReference type="PROSITE" id="PS51289">
    <property type="entry name" value="GLG1_C_RICH"/>
    <property type="match status" value="1"/>
</dbReference>
<dbReference type="OrthoDB" id="2015434at2759"/>
<evidence type="ECO:0000256" key="1">
    <source>
        <dbReference type="ARBA" id="ARBA00004479"/>
    </source>
</evidence>
<dbReference type="GO" id="GO:0000139">
    <property type="term" value="C:Golgi membrane"/>
    <property type="evidence" value="ECO:0007669"/>
    <property type="project" value="InterPro"/>
</dbReference>
<evidence type="ECO:0000313" key="10">
    <source>
        <dbReference type="Proteomes" id="UP000271889"/>
    </source>
</evidence>
<dbReference type="InterPro" id="IPR001893">
    <property type="entry name" value="Cys-rich_GLG1_repeat"/>
</dbReference>
<evidence type="ECO:0008006" key="11">
    <source>
        <dbReference type="Google" id="ProtNLM"/>
    </source>
</evidence>
<evidence type="ECO:0000256" key="4">
    <source>
        <dbReference type="ARBA" id="ARBA00022737"/>
    </source>
</evidence>
<dbReference type="AlphaFoldDB" id="A0A3P6RK65"/>
<comment type="subcellular location">
    <subcellularLocation>
        <location evidence="1">Membrane</location>
        <topology evidence="1">Single-pass type I membrane protein</topology>
    </subcellularLocation>
</comment>
<dbReference type="GO" id="GO:0017134">
    <property type="term" value="F:fibroblast growth factor binding"/>
    <property type="evidence" value="ECO:0007669"/>
    <property type="project" value="TreeGrafter"/>
</dbReference>
<evidence type="ECO:0000256" key="2">
    <source>
        <dbReference type="ARBA" id="ARBA00022692"/>
    </source>
</evidence>
<keyword evidence="6" id="KW-0472">Membrane</keyword>
<name>A0A3P6RK65_CYLGO</name>
<dbReference type="PANTHER" id="PTHR11884">
    <property type="entry name" value="SELECTIN LIGAND RELATED"/>
    <property type="match status" value="1"/>
</dbReference>
<evidence type="ECO:0000256" key="5">
    <source>
        <dbReference type="ARBA" id="ARBA00022989"/>
    </source>
</evidence>
<reference evidence="9 10" key="1">
    <citation type="submission" date="2018-11" db="EMBL/GenBank/DDBJ databases">
        <authorList>
            <consortium name="Pathogen Informatics"/>
        </authorList>
    </citation>
    <scope>NUCLEOTIDE SEQUENCE [LARGE SCALE GENOMIC DNA]</scope>
</reference>
<keyword evidence="10" id="KW-1185">Reference proteome</keyword>
<keyword evidence="7" id="KW-0325">Glycoprotein</keyword>
<feature type="repeat" description="Cys-rich GLG1" evidence="8">
    <location>
        <begin position="55"/>
        <end position="112"/>
    </location>
</feature>
<evidence type="ECO:0000256" key="3">
    <source>
        <dbReference type="ARBA" id="ARBA00022729"/>
    </source>
</evidence>
<dbReference type="InterPro" id="IPR039728">
    <property type="entry name" value="GLG1"/>
</dbReference>
<protein>
    <recommendedName>
        <fullName evidence="11">Cysteine rich repeat-containing domain protein</fullName>
    </recommendedName>
</protein>
<dbReference type="InterPro" id="IPR017873">
    <property type="entry name" value="Cys-rich_GLG1_repeat_euk"/>
</dbReference>
<keyword evidence="5" id="KW-1133">Transmembrane helix</keyword>
<evidence type="ECO:0000256" key="8">
    <source>
        <dbReference type="PROSITE-ProRule" id="PRU00622"/>
    </source>
</evidence>
<sequence length="149" mass="17411">MFFCYSSIKFDDKEHLADADPKFAEKCGREIRQFNCDKAESFEEQVECLRINFDGLGPECKSMIFYREKIEAADNTMDDELQKKCRYDIDKFCPNQGENVLTCLTNMKVVRLLQKECRTVVQERMREAARDIRLRPGLLSACKVEAETQ</sequence>
<evidence type="ECO:0000256" key="7">
    <source>
        <dbReference type="ARBA" id="ARBA00023180"/>
    </source>
</evidence>
<accession>A0A3P6RK65</accession>
<evidence type="ECO:0000256" key="6">
    <source>
        <dbReference type="ARBA" id="ARBA00023136"/>
    </source>
</evidence>